<feature type="domain" description="Aminotransferase class I/classII large" evidence="2">
    <location>
        <begin position="56"/>
        <end position="359"/>
    </location>
</feature>
<evidence type="ECO:0000313" key="4">
    <source>
        <dbReference type="Proteomes" id="UP000054977"/>
    </source>
</evidence>
<dbReference type="PANTHER" id="PTHR43510:SF1">
    <property type="entry name" value="AMINOTRANSFERASE FUNCTION, HYPOTHETICAL (EUROFUNG)"/>
    <property type="match status" value="1"/>
</dbReference>
<dbReference type="InterPro" id="IPR004838">
    <property type="entry name" value="NHTrfase_class1_PyrdxlP-BS"/>
</dbReference>
<proteinExistence type="inferred from homology"/>
<dbReference type="Pfam" id="PF00155">
    <property type="entry name" value="Aminotran_1_2"/>
    <property type="match status" value="1"/>
</dbReference>
<dbReference type="STRING" id="326474.AWB65_02387"/>
<dbReference type="Proteomes" id="UP000054977">
    <property type="component" value="Unassembled WGS sequence"/>
</dbReference>
<keyword evidence="1" id="KW-0808">Transferase</keyword>
<dbReference type="GO" id="GO:0030170">
    <property type="term" value="F:pyridoxal phosphate binding"/>
    <property type="evidence" value="ECO:0007669"/>
    <property type="project" value="InterPro"/>
</dbReference>
<gene>
    <name evidence="3" type="ORF">AWB65_02387</name>
</gene>
<reference evidence="3" key="1">
    <citation type="submission" date="2016-01" db="EMBL/GenBank/DDBJ databases">
        <authorList>
            <person name="Peeters C."/>
        </authorList>
    </citation>
    <scope>NUCLEOTIDE SEQUENCE [LARGE SCALE GENOMIC DNA]</scope>
    <source>
        <strain evidence="3">LMG 22934</strain>
    </source>
</reference>
<dbReference type="InterPro" id="IPR004839">
    <property type="entry name" value="Aminotransferase_I/II_large"/>
</dbReference>
<evidence type="ECO:0000256" key="1">
    <source>
        <dbReference type="RuleBase" id="RU000481"/>
    </source>
</evidence>
<dbReference type="SUPFAM" id="SSF53383">
    <property type="entry name" value="PLP-dependent transferases"/>
    <property type="match status" value="1"/>
</dbReference>
<organism evidence="3 4">
    <name type="scientific">Caballeronia humi</name>
    <dbReference type="NCBI Taxonomy" id="326474"/>
    <lineage>
        <taxon>Bacteria</taxon>
        <taxon>Pseudomonadati</taxon>
        <taxon>Pseudomonadota</taxon>
        <taxon>Betaproteobacteria</taxon>
        <taxon>Burkholderiales</taxon>
        <taxon>Burkholderiaceae</taxon>
        <taxon>Caballeronia</taxon>
    </lineage>
</organism>
<dbReference type="CDD" id="cd00609">
    <property type="entry name" value="AAT_like"/>
    <property type="match status" value="1"/>
</dbReference>
<dbReference type="EMBL" id="FCNW02000009">
    <property type="protein sequence ID" value="SAL34547.1"/>
    <property type="molecule type" value="Genomic_DNA"/>
</dbReference>
<dbReference type="PANTHER" id="PTHR43510">
    <property type="entry name" value="AMINOTRANSFERASE FUNCTION, HYPOTHETICAL (EUROFUNG)"/>
    <property type="match status" value="1"/>
</dbReference>
<evidence type="ECO:0000259" key="2">
    <source>
        <dbReference type="Pfam" id="PF00155"/>
    </source>
</evidence>
<dbReference type="Gene3D" id="3.90.1150.10">
    <property type="entry name" value="Aspartate Aminotransferase, domain 1"/>
    <property type="match status" value="1"/>
</dbReference>
<comment type="cofactor">
    <cofactor evidence="1">
        <name>pyridoxal 5'-phosphate</name>
        <dbReference type="ChEBI" id="CHEBI:597326"/>
    </cofactor>
</comment>
<dbReference type="GO" id="GO:0008483">
    <property type="term" value="F:transaminase activity"/>
    <property type="evidence" value="ECO:0007669"/>
    <property type="project" value="UniProtKB-KW"/>
</dbReference>
<keyword evidence="4" id="KW-1185">Reference proteome</keyword>
<dbReference type="EC" id="2.6.1.-" evidence="1"/>
<dbReference type="InterPro" id="IPR015422">
    <property type="entry name" value="PyrdxlP-dep_Trfase_small"/>
</dbReference>
<sequence length="374" mass="41157">MKIRDFGVERWMDEYETKCVYNLAETCVESLTVDQLLTLTGKQDSILDELRALKLTYGAIEGSARLRKVIASMYERQDAANVIITHGAIGGNALVYETLVEPGDTVISVLPTYQQHYSIPESYGADVRILKLREENAFLPDLDELRSLVNDRTRLIAINNPNNPTGSLMDSGFLTEVGEIARSCGAYVLCDEVYRGTDQAGNGYTASIADVYERGISTGSMSKTYSLAGLRLGWIAGPEELIRAVTVHRDYNTISVGMVDDHFASIALENRAAILKRNHEIVRTNLAILDAWVAKEPAISYIKPKSGTTALLKYDLPMSSRDFCTGLIEETGVMFTPGSALDMEGYVRIGYANNRGVLEEGLGRVSGFLGKRGR</sequence>
<dbReference type="InterPro" id="IPR015421">
    <property type="entry name" value="PyrdxlP-dep_Trfase_major"/>
</dbReference>
<dbReference type="Gene3D" id="3.40.640.10">
    <property type="entry name" value="Type I PLP-dependent aspartate aminotransferase-like (Major domain)"/>
    <property type="match status" value="1"/>
</dbReference>
<comment type="caution">
    <text evidence="3">The sequence shown here is derived from an EMBL/GenBank/DDBJ whole genome shotgun (WGS) entry which is preliminary data.</text>
</comment>
<dbReference type="NCBIfam" id="NF005593">
    <property type="entry name" value="PRK07324.1"/>
    <property type="match status" value="1"/>
</dbReference>
<dbReference type="PROSITE" id="PS00105">
    <property type="entry name" value="AA_TRANSFER_CLASS_1"/>
    <property type="match status" value="1"/>
</dbReference>
<dbReference type="AlphaFoldDB" id="A0A158GRN9"/>
<accession>A0A158GRN9</accession>
<comment type="similarity">
    <text evidence="1">Belongs to the class-I pyridoxal-phosphate-dependent aminotransferase family.</text>
</comment>
<dbReference type="OrthoDB" id="9803354at2"/>
<dbReference type="RefSeq" id="WP_087667352.1">
    <property type="nucleotide sequence ID" value="NZ_FCNW02000009.1"/>
</dbReference>
<protein>
    <recommendedName>
        <fullName evidence="1">Aminotransferase</fullName>
        <ecNumber evidence="1">2.6.1.-</ecNumber>
    </recommendedName>
</protein>
<name>A0A158GRN9_9BURK</name>
<evidence type="ECO:0000313" key="3">
    <source>
        <dbReference type="EMBL" id="SAL34547.1"/>
    </source>
</evidence>
<keyword evidence="1" id="KW-0032">Aminotransferase</keyword>
<dbReference type="InterPro" id="IPR015424">
    <property type="entry name" value="PyrdxlP-dep_Trfase"/>
</dbReference>